<evidence type="ECO:0000256" key="1">
    <source>
        <dbReference type="SAM" id="MobiDB-lite"/>
    </source>
</evidence>
<dbReference type="Proteomes" id="UP000015102">
    <property type="component" value="Unassembled WGS sequence"/>
</dbReference>
<evidence type="ECO:0000313" key="3">
    <source>
        <dbReference type="Proteomes" id="UP000015102"/>
    </source>
</evidence>
<dbReference type="HOGENOM" id="CLU_1724392_0_0_1"/>
<sequence length="152" mass="16617">MIKLARQAGAKRPLFDGARWEGGHKLNLGRIRKEIGLDDKTTNELCPVPISKDKLLTISGSFSSSAAEKRGMFSKRERSDDNGGESPAKSQSPSTSFHQSEKGIVVGIINENIVGNKVAIDLWKKVEMVLIANMIKLARQAGTKRPLFDGAR</sequence>
<dbReference type="EMBL" id="CAQQ02373362">
    <property type="status" value="NOT_ANNOTATED_CDS"/>
    <property type="molecule type" value="Genomic_DNA"/>
</dbReference>
<reference evidence="3" key="1">
    <citation type="submission" date="2013-02" db="EMBL/GenBank/DDBJ databases">
        <authorList>
            <person name="Hughes D."/>
        </authorList>
    </citation>
    <scope>NUCLEOTIDE SEQUENCE</scope>
    <source>
        <strain>Durham</strain>
        <strain evidence="3">NC isolate 2 -- Noor lab</strain>
    </source>
</reference>
<protein>
    <submittedName>
        <fullName evidence="2">Uncharacterized protein</fullName>
    </submittedName>
</protein>
<reference evidence="2" key="2">
    <citation type="submission" date="2015-06" db="UniProtKB">
        <authorList>
            <consortium name="EnsemblMetazoa"/>
        </authorList>
    </citation>
    <scope>IDENTIFICATION</scope>
</reference>
<feature type="compositionally biased region" description="Polar residues" evidence="1">
    <location>
        <begin position="88"/>
        <end position="98"/>
    </location>
</feature>
<dbReference type="EnsemblMetazoa" id="MESCA008677-RA">
    <property type="protein sequence ID" value="MESCA008677-PA"/>
    <property type="gene ID" value="MESCA008677"/>
</dbReference>
<evidence type="ECO:0000313" key="2">
    <source>
        <dbReference type="EnsemblMetazoa" id="MESCA008677-PA"/>
    </source>
</evidence>
<name>T1GXW5_MEGSC</name>
<dbReference type="AlphaFoldDB" id="T1GXW5"/>
<keyword evidence="3" id="KW-1185">Reference proteome</keyword>
<accession>T1GXW5</accession>
<feature type="region of interest" description="Disordered" evidence="1">
    <location>
        <begin position="64"/>
        <end position="99"/>
    </location>
</feature>
<feature type="compositionally biased region" description="Basic and acidic residues" evidence="1">
    <location>
        <begin position="67"/>
        <end position="81"/>
    </location>
</feature>
<proteinExistence type="predicted"/>
<organism evidence="2 3">
    <name type="scientific">Megaselia scalaris</name>
    <name type="common">Humpbacked fly</name>
    <name type="synonym">Phora scalaris</name>
    <dbReference type="NCBI Taxonomy" id="36166"/>
    <lineage>
        <taxon>Eukaryota</taxon>
        <taxon>Metazoa</taxon>
        <taxon>Ecdysozoa</taxon>
        <taxon>Arthropoda</taxon>
        <taxon>Hexapoda</taxon>
        <taxon>Insecta</taxon>
        <taxon>Pterygota</taxon>
        <taxon>Neoptera</taxon>
        <taxon>Endopterygota</taxon>
        <taxon>Diptera</taxon>
        <taxon>Brachycera</taxon>
        <taxon>Muscomorpha</taxon>
        <taxon>Platypezoidea</taxon>
        <taxon>Phoridae</taxon>
        <taxon>Megaseliini</taxon>
        <taxon>Megaselia</taxon>
    </lineage>
</organism>
<dbReference type="EMBL" id="CAQQ02373361">
    <property type="status" value="NOT_ANNOTATED_CDS"/>
    <property type="molecule type" value="Genomic_DNA"/>
</dbReference>